<keyword evidence="3" id="KW-1185">Reference proteome</keyword>
<feature type="compositionally biased region" description="Polar residues" evidence="1">
    <location>
        <begin position="272"/>
        <end position="291"/>
    </location>
</feature>
<feature type="compositionally biased region" description="Low complexity" evidence="1">
    <location>
        <begin position="216"/>
        <end position="226"/>
    </location>
</feature>
<feature type="compositionally biased region" description="Acidic residues" evidence="1">
    <location>
        <begin position="384"/>
        <end position="397"/>
    </location>
</feature>
<feature type="compositionally biased region" description="Basic and acidic residues" evidence="1">
    <location>
        <begin position="336"/>
        <end position="351"/>
    </location>
</feature>
<accession>A0A7C8I937</accession>
<feature type="compositionally biased region" description="Low complexity" evidence="1">
    <location>
        <begin position="251"/>
        <end position="260"/>
    </location>
</feature>
<feature type="compositionally biased region" description="Low complexity" evidence="1">
    <location>
        <begin position="305"/>
        <end position="329"/>
    </location>
</feature>
<evidence type="ECO:0000256" key="1">
    <source>
        <dbReference type="SAM" id="MobiDB-lite"/>
    </source>
</evidence>
<sequence length="470" mass="49641">MAPTPIPLENTTVVDELAHLEPTAVTPPTEPSPTTAARRDHDSSHLHGRAVRRKPLPDSASPAIIPLVTTASPVGPAYHYGSIAAGLHDAPDAVSDWPLANGTSLPPPRSSSPPIPRIQSPTDTIISVSPSVLSAIDRDGLPDVFELNTARPVAYVPVPLHIIEDATRGVRRDYSLRVRELSPASSTASVNHHHQQQQQQQQSGTMTRSHSLRQQSSPAAASSSHSTPIRRGFSLKRNAMPPHDTTPTLIHALSASSPHHPSGDSLPFRDQPSPSGSDSSATAGPSGTYAQARSRPRARTSPDRSTSSGSLASRSSAQQQQQQHGSDASFAHWNGRKLDGGEKERVWRDAAESVGGSAKGSADVSARGSARDVPEGGDAAQEVEHEDEGYASDEPAVDDTQAGQQKKENKKRGFPALSFSWSVSGSCARVRSWATRVGSRVRGVLQVGGLIGEGKKKKNGYGKGNGPAEV</sequence>
<feature type="region of interest" description="Disordered" evidence="1">
    <location>
        <begin position="181"/>
        <end position="415"/>
    </location>
</feature>
<evidence type="ECO:0000313" key="2">
    <source>
        <dbReference type="EMBL" id="KAF2873728.1"/>
    </source>
</evidence>
<feature type="region of interest" description="Disordered" evidence="1">
    <location>
        <begin position="21"/>
        <end position="61"/>
    </location>
</feature>
<evidence type="ECO:0000313" key="3">
    <source>
        <dbReference type="Proteomes" id="UP000481861"/>
    </source>
</evidence>
<feature type="compositionally biased region" description="Pro residues" evidence="1">
    <location>
        <begin position="105"/>
        <end position="116"/>
    </location>
</feature>
<gene>
    <name evidence="2" type="ORF">BDV95DRAFT_605210</name>
</gene>
<feature type="compositionally biased region" description="Polar residues" evidence="1">
    <location>
        <begin position="203"/>
        <end position="215"/>
    </location>
</feature>
<reference evidence="2 3" key="1">
    <citation type="submission" date="2020-01" db="EMBL/GenBank/DDBJ databases">
        <authorList>
            <consortium name="DOE Joint Genome Institute"/>
            <person name="Haridas S."/>
            <person name="Albert R."/>
            <person name="Binder M."/>
            <person name="Bloem J."/>
            <person name="Labutti K."/>
            <person name="Salamov A."/>
            <person name="Andreopoulos B."/>
            <person name="Baker S.E."/>
            <person name="Barry K."/>
            <person name="Bills G."/>
            <person name="Bluhm B.H."/>
            <person name="Cannon C."/>
            <person name="Castanera R."/>
            <person name="Culley D.E."/>
            <person name="Daum C."/>
            <person name="Ezra D."/>
            <person name="Gonzalez J.B."/>
            <person name="Henrissat B."/>
            <person name="Kuo A."/>
            <person name="Liang C."/>
            <person name="Lipzen A."/>
            <person name="Lutzoni F."/>
            <person name="Magnuson J."/>
            <person name="Mondo S."/>
            <person name="Nolan M."/>
            <person name="Ohm R."/>
            <person name="Pangilinan J."/>
            <person name="Park H.-J.H."/>
            <person name="Ramirez L."/>
            <person name="Alfaro M."/>
            <person name="Sun H."/>
            <person name="Tritt A."/>
            <person name="Yoshinaga Y."/>
            <person name="Zwiers L.-H.L."/>
            <person name="Turgeon B.G."/>
            <person name="Goodwin S.B."/>
            <person name="Spatafora J.W."/>
            <person name="Crous P.W."/>
            <person name="Grigoriev I.V."/>
        </authorList>
    </citation>
    <scope>NUCLEOTIDE SEQUENCE [LARGE SCALE GENOMIC DNA]</scope>
    <source>
        <strain evidence="2 3">CBS 611.86</strain>
    </source>
</reference>
<dbReference type="Proteomes" id="UP000481861">
    <property type="component" value="Unassembled WGS sequence"/>
</dbReference>
<comment type="caution">
    <text evidence="2">The sequence shown here is derived from an EMBL/GenBank/DDBJ whole genome shotgun (WGS) entry which is preliminary data.</text>
</comment>
<dbReference type="EMBL" id="JAADJZ010000007">
    <property type="protein sequence ID" value="KAF2873728.1"/>
    <property type="molecule type" value="Genomic_DNA"/>
</dbReference>
<organism evidence="2 3">
    <name type="scientific">Massariosphaeria phaeospora</name>
    <dbReference type="NCBI Taxonomy" id="100035"/>
    <lineage>
        <taxon>Eukaryota</taxon>
        <taxon>Fungi</taxon>
        <taxon>Dikarya</taxon>
        <taxon>Ascomycota</taxon>
        <taxon>Pezizomycotina</taxon>
        <taxon>Dothideomycetes</taxon>
        <taxon>Pleosporomycetidae</taxon>
        <taxon>Pleosporales</taxon>
        <taxon>Pleosporales incertae sedis</taxon>
        <taxon>Massariosphaeria</taxon>
    </lineage>
</organism>
<dbReference type="AlphaFoldDB" id="A0A7C8I937"/>
<feature type="region of interest" description="Disordered" evidence="1">
    <location>
        <begin position="98"/>
        <end position="123"/>
    </location>
</feature>
<protein>
    <submittedName>
        <fullName evidence="2">Uncharacterized protein</fullName>
    </submittedName>
</protein>
<name>A0A7C8I937_9PLEO</name>
<feature type="compositionally biased region" description="Low complexity" evidence="1">
    <location>
        <begin position="22"/>
        <end position="36"/>
    </location>
</feature>
<proteinExistence type="predicted"/>